<dbReference type="Proteomes" id="UP001056539">
    <property type="component" value="Chromosome"/>
</dbReference>
<dbReference type="KEGG" id="taqu:KDW03_07145"/>
<keyword evidence="2 6" id="KW-0540">Nuclease</keyword>
<dbReference type="Gene3D" id="3.30.230.10">
    <property type="match status" value="1"/>
</dbReference>
<protein>
    <recommendedName>
        <fullName evidence="6 7">Ribonuclease P protein component</fullName>
        <shortName evidence="6">RNase P protein</shortName>
        <shortName evidence="6">RNaseP protein</shortName>
        <ecNumber evidence="6 7">3.1.26.5</ecNumber>
    </recommendedName>
    <alternativeName>
        <fullName evidence="6">Protein C5</fullName>
    </alternativeName>
</protein>
<accession>A0AAX3BAJ6</accession>
<reference evidence="8" key="1">
    <citation type="submission" date="2021-04" db="EMBL/GenBank/DDBJ databases">
        <authorList>
            <person name="Postec A."/>
        </authorList>
    </citation>
    <scope>NUCLEOTIDE SEQUENCE</scope>
    <source>
        <strain evidence="8">F1F22</strain>
    </source>
</reference>
<dbReference type="NCBIfam" id="TIGR00188">
    <property type="entry name" value="rnpA"/>
    <property type="match status" value="1"/>
</dbReference>
<dbReference type="InterPro" id="IPR000100">
    <property type="entry name" value="RNase_P"/>
</dbReference>
<sequence>MSFNWSRSCRLRGERNIQLVYHKGTRVKAPRSALFFLPAEDLRVAISVSRKTGNAVVRNRQKRLAREFFRLFQQHFINPGWIMVVIYRPYDNLLDMTNELSEACEKAGLWACGLF</sequence>
<comment type="catalytic activity">
    <reaction evidence="6">
        <text>Endonucleolytic cleavage of RNA, removing 5'-extranucleotides from tRNA precursor.</text>
        <dbReference type="EC" id="3.1.26.5"/>
    </reaction>
</comment>
<gene>
    <name evidence="6 8" type="primary">rnpA</name>
    <name evidence="8" type="ORF">KDW03_07145</name>
</gene>
<organism evidence="8 9">
    <name type="scientific">Thermospira aquatica</name>
    <dbReference type="NCBI Taxonomy" id="2828656"/>
    <lineage>
        <taxon>Bacteria</taxon>
        <taxon>Pseudomonadati</taxon>
        <taxon>Spirochaetota</taxon>
        <taxon>Spirochaetia</taxon>
        <taxon>Brevinematales</taxon>
        <taxon>Thermospiraceae</taxon>
        <taxon>Thermospira</taxon>
    </lineage>
</organism>
<dbReference type="InterPro" id="IPR020568">
    <property type="entry name" value="Ribosomal_Su5_D2-typ_SF"/>
</dbReference>
<dbReference type="GO" id="GO:0030677">
    <property type="term" value="C:ribonuclease P complex"/>
    <property type="evidence" value="ECO:0007669"/>
    <property type="project" value="TreeGrafter"/>
</dbReference>
<dbReference type="EC" id="3.1.26.5" evidence="6 7"/>
<evidence type="ECO:0000313" key="9">
    <source>
        <dbReference type="Proteomes" id="UP001056539"/>
    </source>
</evidence>
<dbReference type="PANTHER" id="PTHR33992:SF1">
    <property type="entry name" value="RIBONUCLEASE P PROTEIN COMPONENT"/>
    <property type="match status" value="1"/>
</dbReference>
<dbReference type="EMBL" id="CP073355">
    <property type="protein sequence ID" value="URA09275.1"/>
    <property type="molecule type" value="Genomic_DNA"/>
</dbReference>
<evidence type="ECO:0000256" key="5">
    <source>
        <dbReference type="ARBA" id="ARBA00022884"/>
    </source>
</evidence>
<dbReference type="GO" id="GO:0000049">
    <property type="term" value="F:tRNA binding"/>
    <property type="evidence" value="ECO:0007669"/>
    <property type="project" value="UniProtKB-UniRule"/>
</dbReference>
<evidence type="ECO:0000256" key="6">
    <source>
        <dbReference type="HAMAP-Rule" id="MF_00227"/>
    </source>
</evidence>
<dbReference type="Pfam" id="PF00825">
    <property type="entry name" value="Ribonuclease_P"/>
    <property type="match status" value="1"/>
</dbReference>
<proteinExistence type="inferred from homology"/>
<comment type="function">
    <text evidence="6">RNaseP catalyzes the removal of the 5'-leader sequence from pre-tRNA to produce the mature 5'-terminus. It can also cleave other RNA substrates such as 4.5S RNA. The protein component plays an auxiliary but essential role in vivo by binding to the 5'-leader sequence and broadening the substrate specificity of the ribozyme.</text>
</comment>
<evidence type="ECO:0000256" key="4">
    <source>
        <dbReference type="ARBA" id="ARBA00022801"/>
    </source>
</evidence>
<dbReference type="SUPFAM" id="SSF54211">
    <property type="entry name" value="Ribosomal protein S5 domain 2-like"/>
    <property type="match status" value="1"/>
</dbReference>
<keyword evidence="5 6" id="KW-0694">RNA-binding</keyword>
<name>A0AAX3BAJ6_9SPIR</name>
<reference evidence="8" key="2">
    <citation type="submission" date="2022-06" db="EMBL/GenBank/DDBJ databases">
        <title>Thermospira aquatica gen. nov., sp. nov.</title>
        <authorList>
            <person name="Ben Ali Gam Z."/>
            <person name="Labat M."/>
        </authorList>
    </citation>
    <scope>NUCLEOTIDE SEQUENCE</scope>
    <source>
        <strain evidence="8">F1F22</strain>
    </source>
</reference>
<comment type="subunit">
    <text evidence="6">Consists of a catalytic RNA component (M1 or rnpB) and a protein subunit.</text>
</comment>
<evidence type="ECO:0000256" key="3">
    <source>
        <dbReference type="ARBA" id="ARBA00022759"/>
    </source>
</evidence>
<keyword evidence="1 6" id="KW-0819">tRNA processing</keyword>
<dbReference type="PANTHER" id="PTHR33992">
    <property type="entry name" value="RIBONUCLEASE P PROTEIN COMPONENT"/>
    <property type="match status" value="1"/>
</dbReference>
<evidence type="ECO:0000313" key="8">
    <source>
        <dbReference type="EMBL" id="URA09275.1"/>
    </source>
</evidence>
<evidence type="ECO:0000256" key="1">
    <source>
        <dbReference type="ARBA" id="ARBA00022694"/>
    </source>
</evidence>
<keyword evidence="3 6" id="KW-0255">Endonuclease</keyword>
<dbReference type="InterPro" id="IPR014721">
    <property type="entry name" value="Ribsml_uS5_D2-typ_fold_subgr"/>
</dbReference>
<keyword evidence="4 6" id="KW-0378">Hydrolase</keyword>
<evidence type="ECO:0000256" key="7">
    <source>
        <dbReference type="NCBIfam" id="TIGR00188"/>
    </source>
</evidence>
<evidence type="ECO:0000256" key="2">
    <source>
        <dbReference type="ARBA" id="ARBA00022722"/>
    </source>
</evidence>
<keyword evidence="9" id="KW-1185">Reference proteome</keyword>
<dbReference type="GO" id="GO:0001682">
    <property type="term" value="P:tRNA 5'-leader removal"/>
    <property type="evidence" value="ECO:0007669"/>
    <property type="project" value="UniProtKB-UniRule"/>
</dbReference>
<dbReference type="HAMAP" id="MF_00227">
    <property type="entry name" value="RNase_P"/>
    <property type="match status" value="1"/>
</dbReference>
<dbReference type="AlphaFoldDB" id="A0AAX3BAJ6"/>
<comment type="similarity">
    <text evidence="6">Belongs to the RnpA family.</text>
</comment>
<dbReference type="GO" id="GO:0004526">
    <property type="term" value="F:ribonuclease P activity"/>
    <property type="evidence" value="ECO:0007669"/>
    <property type="project" value="UniProtKB-UniRule"/>
</dbReference>
<dbReference type="GO" id="GO:0042781">
    <property type="term" value="F:3'-tRNA processing endoribonuclease activity"/>
    <property type="evidence" value="ECO:0007669"/>
    <property type="project" value="TreeGrafter"/>
</dbReference>
<dbReference type="RefSeq" id="WP_271434401.1">
    <property type="nucleotide sequence ID" value="NZ_CP073355.1"/>
</dbReference>